<name>A0A128A5X7_9ARCH</name>
<dbReference type="Gene3D" id="1.20.5.420">
    <property type="entry name" value="Immunoglobulin FC, subunit C"/>
    <property type="match status" value="1"/>
</dbReference>
<evidence type="ECO:0000256" key="3">
    <source>
        <dbReference type="ARBA" id="ARBA00022722"/>
    </source>
</evidence>
<proteinExistence type="inferred from homology"/>
<sequence>MKPAIKDLIIERMKILIKNAISNARSNPELAERQAVLAKRLCTKYRIRMPYELRSNYCKKCKKFIVPGFTARIRIGRSNIKSIRITCAFCNHTYRKIIKKQIPIGQ</sequence>
<feature type="binding site" evidence="8">
    <location>
        <position position="61"/>
    </location>
    <ligand>
        <name>Zn(2+)</name>
        <dbReference type="ChEBI" id="CHEBI:29105"/>
    </ligand>
</feature>
<evidence type="ECO:0000313" key="10">
    <source>
        <dbReference type="Proteomes" id="UP000196239"/>
    </source>
</evidence>
<dbReference type="GO" id="GO:0008270">
    <property type="term" value="F:zinc ion binding"/>
    <property type="evidence" value="ECO:0007669"/>
    <property type="project" value="UniProtKB-UniRule"/>
</dbReference>
<dbReference type="AlphaFoldDB" id="A0A128A5X7"/>
<keyword evidence="2 8" id="KW-0819">tRNA processing</keyword>
<comment type="subcellular location">
    <subcellularLocation>
        <location evidence="8">Cytoplasm</location>
    </subcellularLocation>
</comment>
<comment type="cofactor">
    <cofactor evidence="8">
        <name>Zn(2+)</name>
        <dbReference type="ChEBI" id="CHEBI:29105"/>
    </cofactor>
    <text evidence="8">Binds 1 zinc ion per subunit.</text>
</comment>
<dbReference type="Proteomes" id="UP000196239">
    <property type="component" value="Chromosome 1"/>
</dbReference>
<gene>
    <name evidence="9" type="primary">rnp</name>
    <name evidence="8" type="synonym">rnp4</name>
    <name evidence="9" type="ORF">NDEV_1976</name>
</gene>
<evidence type="ECO:0000256" key="5">
    <source>
        <dbReference type="ARBA" id="ARBA00022759"/>
    </source>
</evidence>
<feature type="binding site" evidence="8">
    <location>
        <position position="90"/>
    </location>
    <ligand>
        <name>Zn(2+)</name>
        <dbReference type="ChEBI" id="CHEBI:29105"/>
    </ligand>
</feature>
<feature type="binding site" evidence="8">
    <location>
        <position position="58"/>
    </location>
    <ligand>
        <name>Zn(2+)</name>
        <dbReference type="ChEBI" id="CHEBI:29105"/>
    </ligand>
</feature>
<evidence type="ECO:0000256" key="8">
    <source>
        <dbReference type="HAMAP-Rule" id="MF_00757"/>
    </source>
</evidence>
<comment type="similarity">
    <text evidence="8">Belongs to the eukaryotic/archaeal RNase P protein component 4 family.</text>
</comment>
<dbReference type="PIRSF" id="PIRSF004878">
    <property type="entry name" value="RNase_P_4"/>
    <property type="match status" value="1"/>
</dbReference>
<keyword evidence="7 8" id="KW-0862">Zinc</keyword>
<dbReference type="GO" id="GO:0004526">
    <property type="term" value="F:ribonuclease P activity"/>
    <property type="evidence" value="ECO:0007669"/>
    <property type="project" value="UniProtKB-UniRule"/>
</dbReference>
<dbReference type="InterPro" id="IPR016432">
    <property type="entry name" value="RNP4"/>
</dbReference>
<dbReference type="KEGG" id="ndv:NDEV_1976"/>
<dbReference type="EMBL" id="LN890280">
    <property type="protein sequence ID" value="CUR52738.1"/>
    <property type="molecule type" value="Genomic_DNA"/>
</dbReference>
<accession>A0A128A5X7</accession>
<dbReference type="EC" id="3.1.26.5" evidence="8"/>
<dbReference type="GO" id="GO:0005737">
    <property type="term" value="C:cytoplasm"/>
    <property type="evidence" value="ECO:0007669"/>
    <property type="project" value="UniProtKB-SubCell"/>
</dbReference>
<comment type="catalytic activity">
    <reaction evidence="8">
        <text>Endonucleolytic cleavage of RNA, removing 5'-extranucleotides from tRNA precursor.</text>
        <dbReference type="EC" id="3.1.26.5"/>
    </reaction>
</comment>
<keyword evidence="5 8" id="KW-0255">Endonuclease</keyword>
<organism evidence="9 10">
    <name type="scientific">Nitrosotalea devaniterrae</name>
    <dbReference type="NCBI Taxonomy" id="1078905"/>
    <lineage>
        <taxon>Archaea</taxon>
        <taxon>Nitrososphaerota</taxon>
        <taxon>Nitrososphaeria</taxon>
        <taxon>Nitrosotaleales</taxon>
        <taxon>Nitrosotaleaceae</taxon>
        <taxon>Nitrosotalea</taxon>
    </lineage>
</organism>
<dbReference type="PANTHER" id="PTHR14742">
    <property type="entry name" value="RIBONUCLEASE P SUBUNIT P21"/>
    <property type="match status" value="1"/>
</dbReference>
<keyword evidence="3 8" id="KW-0540">Nuclease</keyword>
<dbReference type="Pfam" id="PF04032">
    <property type="entry name" value="Rpr2"/>
    <property type="match status" value="1"/>
</dbReference>
<comment type="function">
    <text evidence="8">Part of ribonuclease P, a protein complex that generates mature tRNA molecules by cleaving their 5'-ends.</text>
</comment>
<evidence type="ECO:0000256" key="6">
    <source>
        <dbReference type="ARBA" id="ARBA00022801"/>
    </source>
</evidence>
<dbReference type="HAMAP" id="MF_00757">
    <property type="entry name" value="RNase_P_4"/>
    <property type="match status" value="1"/>
</dbReference>
<evidence type="ECO:0000256" key="2">
    <source>
        <dbReference type="ARBA" id="ARBA00022694"/>
    </source>
</evidence>
<evidence type="ECO:0000256" key="4">
    <source>
        <dbReference type="ARBA" id="ARBA00022723"/>
    </source>
</evidence>
<keyword evidence="4 8" id="KW-0479">Metal-binding</keyword>
<dbReference type="GO" id="GO:0030677">
    <property type="term" value="C:ribonuclease P complex"/>
    <property type="evidence" value="ECO:0007669"/>
    <property type="project" value="UniProtKB-UniRule"/>
</dbReference>
<protein>
    <recommendedName>
        <fullName evidence="8">Ribonuclease P protein component 4</fullName>
        <shortName evidence="8">RNase P component 4</shortName>
        <ecNumber evidence="8">3.1.26.5</ecNumber>
    </recommendedName>
    <alternativeName>
        <fullName evidence="8">Rpp21</fullName>
    </alternativeName>
</protein>
<reference evidence="10" key="1">
    <citation type="submission" date="2015-10" db="EMBL/GenBank/DDBJ databases">
        <authorList>
            <person name="Lehtovirta-Morley L.E."/>
            <person name="Vieille C."/>
        </authorList>
    </citation>
    <scope>NUCLEOTIDE SEQUENCE [LARGE SCALE GENOMIC DNA]</scope>
</reference>
<evidence type="ECO:0000256" key="1">
    <source>
        <dbReference type="ARBA" id="ARBA00022490"/>
    </source>
</evidence>
<evidence type="ECO:0000256" key="7">
    <source>
        <dbReference type="ARBA" id="ARBA00022833"/>
    </source>
</evidence>
<evidence type="ECO:0000313" key="9">
    <source>
        <dbReference type="EMBL" id="CUR52738.1"/>
    </source>
</evidence>
<dbReference type="InterPro" id="IPR007175">
    <property type="entry name" value="Rpr2/Snm1/Rpp21"/>
</dbReference>
<comment type="subunit">
    <text evidence="8">Consists of a catalytic RNA component and at least 4-5 protein subunits.</text>
</comment>
<feature type="binding site" evidence="8">
    <location>
        <position position="87"/>
    </location>
    <ligand>
        <name>Zn(2+)</name>
        <dbReference type="ChEBI" id="CHEBI:29105"/>
    </ligand>
</feature>
<keyword evidence="1 8" id="KW-0963">Cytoplasm</keyword>
<dbReference type="GO" id="GO:0001682">
    <property type="term" value="P:tRNA 5'-leader removal"/>
    <property type="evidence" value="ECO:0007669"/>
    <property type="project" value="UniProtKB-UniRule"/>
</dbReference>
<dbReference type="Gene3D" id="6.20.50.20">
    <property type="match status" value="1"/>
</dbReference>
<keyword evidence="6 8" id="KW-0378">Hydrolase</keyword>
<keyword evidence="10" id="KW-1185">Reference proteome</keyword>
<dbReference type="PANTHER" id="PTHR14742:SF0">
    <property type="entry name" value="RIBONUCLEASE P PROTEIN SUBUNIT P21"/>
    <property type="match status" value="1"/>
</dbReference>